<dbReference type="EMBL" id="CP010975">
    <property type="protein sequence ID" value="AKE52571.1"/>
    <property type="molecule type" value="Genomic_DNA"/>
</dbReference>
<dbReference type="STRING" id="914150.TQ33_1628"/>
<dbReference type="PATRIC" id="fig|914150.5.peg.1649"/>
<evidence type="ECO:0000259" key="5">
    <source>
        <dbReference type="Pfam" id="PF10502"/>
    </source>
</evidence>
<evidence type="ECO:0000313" key="6">
    <source>
        <dbReference type="EMBL" id="AKE52571.1"/>
    </source>
</evidence>
<proteinExistence type="inferred from homology"/>
<dbReference type="PRINTS" id="PR00727">
    <property type="entry name" value="LEADERPTASE"/>
</dbReference>
<dbReference type="PANTHER" id="PTHR43390">
    <property type="entry name" value="SIGNAL PEPTIDASE I"/>
    <property type="match status" value="1"/>
</dbReference>
<comment type="similarity">
    <text evidence="1 4">Belongs to the peptidase S26 family.</text>
</comment>
<feature type="transmembrane region" description="Helical" evidence="4">
    <location>
        <begin position="6"/>
        <end position="25"/>
    </location>
</feature>
<keyword evidence="4" id="KW-1133">Transmembrane helix</keyword>
<dbReference type="GO" id="GO:0009003">
    <property type="term" value="F:signal peptidase activity"/>
    <property type="evidence" value="ECO:0007669"/>
    <property type="project" value="UniProtKB-EC"/>
</dbReference>
<gene>
    <name evidence="6" type="ORF">TQ33_1628</name>
</gene>
<dbReference type="CDD" id="cd06530">
    <property type="entry name" value="S26_SPase_I"/>
    <property type="match status" value="1"/>
</dbReference>
<keyword evidence="7" id="KW-1185">Reference proteome</keyword>
<name>A0A0F6RD33_9GAMM</name>
<dbReference type="GO" id="GO:0006465">
    <property type="term" value="P:signal peptide processing"/>
    <property type="evidence" value="ECO:0007669"/>
    <property type="project" value="InterPro"/>
</dbReference>
<comment type="subcellular location">
    <subcellularLocation>
        <location evidence="4">Membrane</location>
        <topology evidence="4">Multi-pass membrane protein</topology>
    </subcellularLocation>
</comment>
<feature type="active site" evidence="3">
    <location>
        <position position="84"/>
    </location>
</feature>
<accession>A0A0F6RD33</accession>
<dbReference type="PANTHER" id="PTHR43390:SF1">
    <property type="entry name" value="CHLOROPLAST PROCESSING PEPTIDASE"/>
    <property type="match status" value="1"/>
</dbReference>
<dbReference type="InterPro" id="IPR000223">
    <property type="entry name" value="Pept_S26A_signal_pept_1"/>
</dbReference>
<dbReference type="KEGG" id="kge:TQ33_1628"/>
<dbReference type="Proteomes" id="UP000034071">
    <property type="component" value="Chromosome"/>
</dbReference>
<keyword evidence="4" id="KW-0472">Membrane</keyword>
<dbReference type="Pfam" id="PF10502">
    <property type="entry name" value="Peptidase_S26"/>
    <property type="match status" value="1"/>
</dbReference>
<sequence length="300" mass="33934">MPSIYFDFGFYLLVAALITGIVTLLDKFFWQKKRVEAGTVEYDEKGKEKYPGLIDICRSFFPIIFIVLLLRSFLFEPYRIPSGSMNPGLYDGDFILVNKFAYGIRLPAFNTKLIDVSEPKRGDVIVFHPPHEPQQAYIKRLIGVPGDRIEWNRGTLTIIPQCTDGKDISGQGCDPITIQSEFVSDKVEDLVPQGEYFDTYNETISNNTHDLIYLTSGVSNGRVKSLDDRWTEVVPEGKYFAMGDNRDGSQDSRAWGFIHEEGIIGKAAYKWLFVTFTDEPVLFGKHLPKGISFSRAGAIN</sequence>
<dbReference type="AlphaFoldDB" id="A0A0F6RD33"/>
<evidence type="ECO:0000256" key="2">
    <source>
        <dbReference type="ARBA" id="ARBA00019232"/>
    </source>
</evidence>
<reference evidence="6 7" key="1">
    <citation type="submission" date="2015-02" db="EMBL/GenBank/DDBJ databases">
        <title>Complete genome sequence of Kangiella geojedonensis strain YCS-5T.</title>
        <authorList>
            <person name="Kim K.M."/>
        </authorList>
    </citation>
    <scope>NUCLEOTIDE SEQUENCE [LARGE SCALE GENOMIC DNA]</scope>
    <source>
        <strain evidence="6 7">YCS-5</strain>
    </source>
</reference>
<keyword evidence="4" id="KW-0378">Hydrolase</keyword>
<dbReference type="RefSeq" id="WP_046561624.1">
    <property type="nucleotide sequence ID" value="NZ_CP010975.1"/>
</dbReference>
<dbReference type="EC" id="3.4.21.89" evidence="4"/>
<keyword evidence="4" id="KW-0812">Transmembrane</keyword>
<evidence type="ECO:0000256" key="1">
    <source>
        <dbReference type="ARBA" id="ARBA00009370"/>
    </source>
</evidence>
<dbReference type="Gene3D" id="2.10.109.10">
    <property type="entry name" value="Umud Fragment, subunit A"/>
    <property type="match status" value="1"/>
</dbReference>
<dbReference type="InterPro" id="IPR036286">
    <property type="entry name" value="LexA/Signal_pep-like_sf"/>
</dbReference>
<evidence type="ECO:0000256" key="3">
    <source>
        <dbReference type="PIRSR" id="PIRSR600223-1"/>
    </source>
</evidence>
<feature type="domain" description="Peptidase S26" evidence="5">
    <location>
        <begin position="54"/>
        <end position="271"/>
    </location>
</feature>
<keyword evidence="4" id="KW-0645">Protease</keyword>
<dbReference type="OrthoDB" id="9815782at2"/>
<comment type="catalytic activity">
    <reaction evidence="4">
        <text>Cleavage of hydrophobic, N-terminal signal or leader sequences from secreted and periplasmic proteins.</text>
        <dbReference type="EC" id="3.4.21.89"/>
    </reaction>
</comment>
<feature type="transmembrane region" description="Helical" evidence="4">
    <location>
        <begin position="56"/>
        <end position="75"/>
    </location>
</feature>
<dbReference type="NCBIfam" id="TIGR02227">
    <property type="entry name" value="sigpep_I_bact"/>
    <property type="match status" value="1"/>
</dbReference>
<evidence type="ECO:0000313" key="7">
    <source>
        <dbReference type="Proteomes" id="UP000034071"/>
    </source>
</evidence>
<evidence type="ECO:0000256" key="4">
    <source>
        <dbReference type="RuleBase" id="RU362042"/>
    </source>
</evidence>
<dbReference type="GO" id="GO:0016020">
    <property type="term" value="C:membrane"/>
    <property type="evidence" value="ECO:0007669"/>
    <property type="project" value="UniProtKB-SubCell"/>
</dbReference>
<feature type="active site" evidence="3">
    <location>
        <position position="139"/>
    </location>
</feature>
<dbReference type="HOGENOM" id="CLU_028723_1_1_6"/>
<organism evidence="6 7">
    <name type="scientific">Kangiella geojedonensis</name>
    <dbReference type="NCBI Taxonomy" id="914150"/>
    <lineage>
        <taxon>Bacteria</taxon>
        <taxon>Pseudomonadati</taxon>
        <taxon>Pseudomonadota</taxon>
        <taxon>Gammaproteobacteria</taxon>
        <taxon>Kangiellales</taxon>
        <taxon>Kangiellaceae</taxon>
        <taxon>Kangiella</taxon>
    </lineage>
</organism>
<dbReference type="InterPro" id="IPR019533">
    <property type="entry name" value="Peptidase_S26"/>
</dbReference>
<dbReference type="GO" id="GO:0004252">
    <property type="term" value="F:serine-type endopeptidase activity"/>
    <property type="evidence" value="ECO:0007669"/>
    <property type="project" value="InterPro"/>
</dbReference>
<protein>
    <recommendedName>
        <fullName evidence="2 4">Signal peptidase I</fullName>
        <ecNumber evidence="4">3.4.21.89</ecNumber>
    </recommendedName>
</protein>
<dbReference type="SUPFAM" id="SSF51306">
    <property type="entry name" value="LexA/Signal peptidase"/>
    <property type="match status" value="1"/>
</dbReference>